<evidence type="ECO:0000313" key="2">
    <source>
        <dbReference type="Proteomes" id="UP000235371"/>
    </source>
</evidence>
<dbReference type="PANTHER" id="PTHR34071:SF2">
    <property type="entry name" value="FLAVIN-NUCLEOTIDE-BINDING PROTEIN"/>
    <property type="match status" value="1"/>
</dbReference>
<dbReference type="InParanoid" id="A0A2J6TQM1"/>
<dbReference type="Gene3D" id="2.30.110.10">
    <property type="entry name" value="Electron Transport, Fmn-binding Protein, Chain A"/>
    <property type="match status" value="1"/>
</dbReference>
<dbReference type="RefSeq" id="XP_024742206.1">
    <property type="nucleotide sequence ID" value="XM_024879258.1"/>
</dbReference>
<dbReference type="GeneID" id="36587335"/>
<dbReference type="Proteomes" id="UP000235371">
    <property type="component" value="Unassembled WGS sequence"/>
</dbReference>
<dbReference type="EMBL" id="KZ613746">
    <property type="protein sequence ID" value="PMD65302.1"/>
    <property type="molecule type" value="Genomic_DNA"/>
</dbReference>
<dbReference type="OrthoDB" id="444432at2759"/>
<dbReference type="AlphaFoldDB" id="A0A2J6TQM1"/>
<proteinExistence type="predicted"/>
<accession>A0A2J6TQM1</accession>
<reference evidence="1 2" key="1">
    <citation type="submission" date="2016-04" db="EMBL/GenBank/DDBJ databases">
        <title>A degradative enzymes factory behind the ericoid mycorrhizal symbiosis.</title>
        <authorList>
            <consortium name="DOE Joint Genome Institute"/>
            <person name="Martino E."/>
            <person name="Morin E."/>
            <person name="Grelet G."/>
            <person name="Kuo A."/>
            <person name="Kohler A."/>
            <person name="Daghino S."/>
            <person name="Barry K."/>
            <person name="Choi C."/>
            <person name="Cichocki N."/>
            <person name="Clum A."/>
            <person name="Copeland A."/>
            <person name="Hainaut M."/>
            <person name="Haridas S."/>
            <person name="Labutti K."/>
            <person name="Lindquist E."/>
            <person name="Lipzen A."/>
            <person name="Khouja H.-R."/>
            <person name="Murat C."/>
            <person name="Ohm R."/>
            <person name="Olson A."/>
            <person name="Spatafora J."/>
            <person name="Veneault-Fourrey C."/>
            <person name="Henrissat B."/>
            <person name="Grigoriev I."/>
            <person name="Martin F."/>
            <person name="Perotto S."/>
        </authorList>
    </citation>
    <scope>NUCLEOTIDE SEQUENCE [LARGE SCALE GENOMIC DNA]</scope>
    <source>
        <strain evidence="1 2">E</strain>
    </source>
</reference>
<dbReference type="SUPFAM" id="SSF50475">
    <property type="entry name" value="FMN-binding split barrel"/>
    <property type="match status" value="1"/>
</dbReference>
<gene>
    <name evidence="1" type="ORF">K444DRAFT_607862</name>
</gene>
<protein>
    <submittedName>
        <fullName evidence="1">Uncharacterized protein</fullName>
    </submittedName>
</protein>
<sequence>MEKITNNVVDDRWANTRIPPTKMEMTSTQIIKVRVVDASAKVRAGWPSDDRADVKNDELRAKTRVGVVPTWVTYGAPVPSPDNKLSKASKTILAVSEWH</sequence>
<dbReference type="PANTHER" id="PTHR34071">
    <property type="entry name" value="5-NITROIMIDAZOLE ANTIBIOTICS RESISTANCE PROTEIN, NIMA-FAMILY-RELATED PROTEIN-RELATED"/>
    <property type="match status" value="1"/>
</dbReference>
<dbReference type="STRING" id="1095630.A0A2J6TQM1"/>
<dbReference type="InterPro" id="IPR012349">
    <property type="entry name" value="Split_barrel_FMN-bd"/>
</dbReference>
<keyword evidence="2" id="KW-1185">Reference proteome</keyword>
<name>A0A2J6TQM1_9HELO</name>
<organism evidence="1 2">
    <name type="scientific">Hyaloscypha bicolor E</name>
    <dbReference type="NCBI Taxonomy" id="1095630"/>
    <lineage>
        <taxon>Eukaryota</taxon>
        <taxon>Fungi</taxon>
        <taxon>Dikarya</taxon>
        <taxon>Ascomycota</taxon>
        <taxon>Pezizomycotina</taxon>
        <taxon>Leotiomycetes</taxon>
        <taxon>Helotiales</taxon>
        <taxon>Hyaloscyphaceae</taxon>
        <taxon>Hyaloscypha</taxon>
        <taxon>Hyaloscypha bicolor</taxon>
    </lineage>
</organism>
<evidence type="ECO:0000313" key="1">
    <source>
        <dbReference type="EMBL" id="PMD65302.1"/>
    </source>
</evidence>